<organism evidence="2 3">
    <name type="scientific">Hypsibius exemplaris</name>
    <name type="common">Freshwater tardigrade</name>
    <dbReference type="NCBI Taxonomy" id="2072580"/>
    <lineage>
        <taxon>Eukaryota</taxon>
        <taxon>Metazoa</taxon>
        <taxon>Ecdysozoa</taxon>
        <taxon>Tardigrada</taxon>
        <taxon>Eutardigrada</taxon>
        <taxon>Parachela</taxon>
        <taxon>Hypsibioidea</taxon>
        <taxon>Hypsibiidae</taxon>
        <taxon>Hypsibius</taxon>
    </lineage>
</organism>
<sequence length="83" mass="9327">MRYMVLPFISAFLNVVTVYGHLDSPSVIKSEVLGWGAIEVSPNAFMSMEYQNFQVSVYKKEGSGNTSQQFFLFARAGSRPRPN</sequence>
<proteinExistence type="predicted"/>
<keyword evidence="3" id="KW-1185">Reference proteome</keyword>
<reference evidence="3" key="1">
    <citation type="submission" date="2017-01" db="EMBL/GenBank/DDBJ databases">
        <title>Comparative genomics of anhydrobiosis in the tardigrade Hypsibius dujardini.</title>
        <authorList>
            <person name="Yoshida Y."/>
            <person name="Koutsovoulos G."/>
            <person name="Laetsch D."/>
            <person name="Stevens L."/>
            <person name="Kumar S."/>
            <person name="Horikawa D."/>
            <person name="Ishino K."/>
            <person name="Komine S."/>
            <person name="Tomita M."/>
            <person name="Blaxter M."/>
            <person name="Arakawa K."/>
        </authorList>
    </citation>
    <scope>NUCLEOTIDE SEQUENCE [LARGE SCALE GENOMIC DNA]</scope>
    <source>
        <strain evidence="3">Z151</strain>
    </source>
</reference>
<accession>A0A1W0W9Y0</accession>
<evidence type="ECO:0000256" key="1">
    <source>
        <dbReference type="SAM" id="SignalP"/>
    </source>
</evidence>
<evidence type="ECO:0000313" key="2">
    <source>
        <dbReference type="EMBL" id="OQV11973.1"/>
    </source>
</evidence>
<comment type="caution">
    <text evidence="2">The sequence shown here is derived from an EMBL/GenBank/DDBJ whole genome shotgun (WGS) entry which is preliminary data.</text>
</comment>
<evidence type="ECO:0000313" key="3">
    <source>
        <dbReference type="Proteomes" id="UP000192578"/>
    </source>
</evidence>
<dbReference type="AlphaFoldDB" id="A0A1W0W9Y0"/>
<keyword evidence="1" id="KW-0732">Signal</keyword>
<protein>
    <submittedName>
        <fullName evidence="2">Uncharacterized protein</fullName>
    </submittedName>
</protein>
<feature type="chain" id="PRO_5010745398" evidence="1">
    <location>
        <begin position="21"/>
        <end position="83"/>
    </location>
</feature>
<dbReference type="EMBL" id="MTYJ01000157">
    <property type="protein sequence ID" value="OQV11973.1"/>
    <property type="molecule type" value="Genomic_DNA"/>
</dbReference>
<dbReference type="Proteomes" id="UP000192578">
    <property type="component" value="Unassembled WGS sequence"/>
</dbReference>
<gene>
    <name evidence="2" type="ORF">BV898_13767</name>
</gene>
<name>A0A1W0W9Y0_HYPEX</name>
<feature type="signal peptide" evidence="1">
    <location>
        <begin position="1"/>
        <end position="20"/>
    </location>
</feature>